<evidence type="ECO:0000256" key="1">
    <source>
        <dbReference type="SAM" id="SignalP"/>
    </source>
</evidence>
<sequence length="287" mass="32311">MFRCKIACALTVLAGLVVTPFCSAVTTFNGDIVLPRSSNPYTQENRYLQTLLQRALAASGNDTIKVRYSEETMNAARANYFLQHNQVINLNWLSASKGTELGLNAIPIPLYKGLHGKRVFIIRSDRQADFARVKNLQALAQKLCVQSEGWSDFEVLKRNGLSIDGQLDYPGMIKALRDGLADYFPRSALAVKQEMQQLQGTSLVIESSLLLSYPNNYYFFTHPTQKELAESLLQGLQQLVTSGEFDALFNQYHGDQLEGLNLEQRTLLELNHTHQQPQARPEMRRGV</sequence>
<dbReference type="Proteomes" id="UP001520878">
    <property type="component" value="Unassembled WGS sequence"/>
</dbReference>
<evidence type="ECO:0000313" key="3">
    <source>
        <dbReference type="Proteomes" id="UP001520878"/>
    </source>
</evidence>
<proteinExistence type="predicted"/>
<dbReference type="SUPFAM" id="SSF53850">
    <property type="entry name" value="Periplasmic binding protein-like II"/>
    <property type="match status" value="1"/>
</dbReference>
<protein>
    <submittedName>
        <fullName evidence="2">Transporter substrate-binding domain-containing protein</fullName>
    </submittedName>
</protein>
<organism evidence="2 3">
    <name type="scientific">Fluctibacter halophilus</name>
    <dbReference type="NCBI Taxonomy" id="226011"/>
    <lineage>
        <taxon>Bacteria</taxon>
        <taxon>Pseudomonadati</taxon>
        <taxon>Pseudomonadota</taxon>
        <taxon>Gammaproteobacteria</taxon>
        <taxon>Alteromonadales</taxon>
        <taxon>Alteromonadaceae</taxon>
        <taxon>Fluctibacter</taxon>
    </lineage>
</organism>
<reference evidence="2 3" key="1">
    <citation type="submission" date="2021-10" db="EMBL/GenBank/DDBJ databases">
        <title>Draft genome of Aestuariibacter halophilus JC2043.</title>
        <authorList>
            <person name="Emsley S.A."/>
            <person name="Pfannmuller K.M."/>
            <person name="Ushijima B."/>
            <person name="Saw J.H."/>
            <person name="Videau P."/>
        </authorList>
    </citation>
    <scope>NUCLEOTIDE SEQUENCE [LARGE SCALE GENOMIC DNA]</scope>
    <source>
        <strain evidence="2 3">JC2043</strain>
    </source>
</reference>
<feature type="chain" id="PRO_5047173997" evidence="1">
    <location>
        <begin position="25"/>
        <end position="287"/>
    </location>
</feature>
<keyword evidence="3" id="KW-1185">Reference proteome</keyword>
<evidence type="ECO:0000313" key="2">
    <source>
        <dbReference type="EMBL" id="MCC2617672.1"/>
    </source>
</evidence>
<name>A0ABS8GAQ4_9ALTE</name>
<dbReference type="Gene3D" id="3.40.190.10">
    <property type="entry name" value="Periplasmic binding protein-like II"/>
    <property type="match status" value="2"/>
</dbReference>
<feature type="signal peptide" evidence="1">
    <location>
        <begin position="1"/>
        <end position="24"/>
    </location>
</feature>
<gene>
    <name evidence="2" type="ORF">LJ739_15580</name>
</gene>
<keyword evidence="1" id="KW-0732">Signal</keyword>
<dbReference type="EMBL" id="JAJEWP010000005">
    <property type="protein sequence ID" value="MCC2617672.1"/>
    <property type="molecule type" value="Genomic_DNA"/>
</dbReference>
<comment type="caution">
    <text evidence="2">The sequence shown here is derived from an EMBL/GenBank/DDBJ whole genome shotgun (WGS) entry which is preliminary data.</text>
</comment>
<dbReference type="RefSeq" id="WP_229162003.1">
    <property type="nucleotide sequence ID" value="NZ_JAJEWP010000005.1"/>
</dbReference>
<accession>A0ABS8GAQ4</accession>